<evidence type="ECO:0000256" key="1">
    <source>
        <dbReference type="ARBA" id="ARBA00022801"/>
    </source>
</evidence>
<feature type="region of interest" description="Disordered" evidence="2">
    <location>
        <begin position="62"/>
        <end position="82"/>
    </location>
</feature>
<dbReference type="Pfam" id="PF13975">
    <property type="entry name" value="gag-asp_proteas"/>
    <property type="match status" value="1"/>
</dbReference>
<protein>
    <recommendedName>
        <fullName evidence="3">Peptidase A2 domain-containing protein</fullName>
    </recommendedName>
</protein>
<dbReference type="InterPro" id="IPR001995">
    <property type="entry name" value="Peptidase_A2_cat"/>
</dbReference>
<evidence type="ECO:0000313" key="4">
    <source>
        <dbReference type="EMBL" id="PLW41438.1"/>
    </source>
</evidence>
<proteinExistence type="predicted"/>
<dbReference type="GO" id="GO:0006508">
    <property type="term" value="P:proteolysis"/>
    <property type="evidence" value="ECO:0007669"/>
    <property type="project" value="InterPro"/>
</dbReference>
<dbReference type="InterPro" id="IPR021109">
    <property type="entry name" value="Peptidase_aspartic_dom_sf"/>
</dbReference>
<dbReference type="Gene3D" id="2.40.70.10">
    <property type="entry name" value="Acid Proteases"/>
    <property type="match status" value="1"/>
</dbReference>
<evidence type="ECO:0000313" key="5">
    <source>
        <dbReference type="Proteomes" id="UP000235392"/>
    </source>
</evidence>
<feature type="compositionally biased region" description="Polar residues" evidence="2">
    <location>
        <begin position="63"/>
        <end position="72"/>
    </location>
</feature>
<evidence type="ECO:0000256" key="2">
    <source>
        <dbReference type="SAM" id="MobiDB-lite"/>
    </source>
</evidence>
<comment type="caution">
    <text evidence="4">The sequence shown here is derived from an EMBL/GenBank/DDBJ whole genome shotgun (WGS) entry which is preliminary data.</text>
</comment>
<dbReference type="PROSITE" id="PS50175">
    <property type="entry name" value="ASP_PROT_RETROV"/>
    <property type="match status" value="1"/>
</dbReference>
<feature type="compositionally biased region" description="Basic and acidic residues" evidence="2">
    <location>
        <begin position="162"/>
        <end position="177"/>
    </location>
</feature>
<accession>A0A2N5UUK7</accession>
<gene>
    <name evidence="4" type="ORF">PCASD_07203</name>
</gene>
<keyword evidence="1" id="KW-0378">Hydrolase</keyword>
<feature type="compositionally biased region" description="Pro residues" evidence="2">
    <location>
        <begin position="131"/>
        <end position="140"/>
    </location>
</feature>
<name>A0A2N5UUK7_9BASI</name>
<dbReference type="CDD" id="cd00303">
    <property type="entry name" value="retropepsin_like"/>
    <property type="match status" value="1"/>
</dbReference>
<dbReference type="GO" id="GO:0004190">
    <property type="term" value="F:aspartic-type endopeptidase activity"/>
    <property type="evidence" value="ECO:0007669"/>
    <property type="project" value="InterPro"/>
</dbReference>
<evidence type="ECO:0000259" key="3">
    <source>
        <dbReference type="PROSITE" id="PS50175"/>
    </source>
</evidence>
<organism evidence="4 5">
    <name type="scientific">Puccinia coronata f. sp. avenae</name>
    <dbReference type="NCBI Taxonomy" id="200324"/>
    <lineage>
        <taxon>Eukaryota</taxon>
        <taxon>Fungi</taxon>
        <taxon>Dikarya</taxon>
        <taxon>Basidiomycota</taxon>
        <taxon>Pucciniomycotina</taxon>
        <taxon>Pucciniomycetes</taxon>
        <taxon>Pucciniales</taxon>
        <taxon>Pucciniaceae</taxon>
        <taxon>Puccinia</taxon>
    </lineage>
</organism>
<feature type="domain" description="Peptidase A2" evidence="3">
    <location>
        <begin position="288"/>
        <end position="325"/>
    </location>
</feature>
<dbReference type="SUPFAM" id="SSF50630">
    <property type="entry name" value="Acid proteases"/>
    <property type="match status" value="1"/>
</dbReference>
<feature type="region of interest" description="Disordered" evidence="2">
    <location>
        <begin position="115"/>
        <end position="200"/>
    </location>
</feature>
<dbReference type="EMBL" id="PGCI01000089">
    <property type="protein sequence ID" value="PLW41438.1"/>
    <property type="molecule type" value="Genomic_DNA"/>
</dbReference>
<feature type="compositionally biased region" description="Basic and acidic residues" evidence="2">
    <location>
        <begin position="184"/>
        <end position="200"/>
    </location>
</feature>
<dbReference type="Proteomes" id="UP000235392">
    <property type="component" value="Unassembled WGS sequence"/>
</dbReference>
<dbReference type="AlphaFoldDB" id="A0A2N5UUK7"/>
<sequence length="600" mass="68487">MGPLECYYCKKRHTIPDCEDFAKDYKERKFYKSGGMYYYPNKQPIVVEDNLSVKDMVQKHFEQNQQTASAQTKSEEKEPSSSVAVIEEWGSWIAPSVHIDEEELQTNIGFGLQKSQRIQDKNPAASSQPAPSKPPEPAPMPKEKEPARKRRVSFPGGWVENKGSDKDESMMHTKEKSPTQNPGPEKRRAVNTKPDRTEQLTRHMHESLAKKFYKQTYTLTLEEILKIAPQFLQTLQKSLPETEVLDKSVSIGRIKEDHTDTFPGEEEGKLTYACPLGMIDMNIHNRGIKTLVDTGAEMNIIPEDLANQLGLVTTEIFMRLKGIGGHFTPIIGIAENIEISVFPGYKNLANFFIVKGSVHTVLGRPFLADHNVRLELSNEKGEVLSFQDQQGKRLCIPICLPNSPGWHRDPPGMRQNCSFQVDNWDILNKAQQNGQDQDDIPEIDWEEMEHTESHLQDQTKEKDFQSSLLETIPETPEIEVEEQAEEQTDDPWRVTLAEPVDWAKELGAAQPTEEEQHKIDKEWAESEAAWAREPSPRTTSWKDIPFPRRFMSVFDESTRPKRLRKNQEWLTELPGGASNALDFLQILDSYGELAFLQQGD</sequence>
<reference evidence="4 5" key="1">
    <citation type="submission" date="2017-11" db="EMBL/GenBank/DDBJ databases">
        <title>De novo assembly and phasing of dikaryotic genomes from two isolates of Puccinia coronata f. sp. avenae, the causal agent of oat crown rust.</title>
        <authorList>
            <person name="Miller M.E."/>
            <person name="Zhang Y."/>
            <person name="Omidvar V."/>
            <person name="Sperschneider J."/>
            <person name="Schwessinger B."/>
            <person name="Raley C."/>
            <person name="Palmer J.M."/>
            <person name="Garnica D."/>
            <person name="Upadhyaya N."/>
            <person name="Rathjen J."/>
            <person name="Taylor J.M."/>
            <person name="Park R.F."/>
            <person name="Dodds P.N."/>
            <person name="Hirsch C.D."/>
            <person name="Kianian S.F."/>
            <person name="Figueroa M."/>
        </authorList>
    </citation>
    <scope>NUCLEOTIDE SEQUENCE [LARGE SCALE GENOMIC DNA]</scope>
    <source>
        <strain evidence="4">12SD80</strain>
    </source>
</reference>